<gene>
    <name evidence="1" type="ORF">ENN90_13825</name>
</gene>
<protein>
    <recommendedName>
        <fullName evidence="2">Pectate lyase superfamily protein</fullName>
    </recommendedName>
</protein>
<dbReference type="Gene3D" id="2.160.20.10">
    <property type="entry name" value="Single-stranded right-handed beta-helix, Pectin lyase-like"/>
    <property type="match status" value="1"/>
</dbReference>
<dbReference type="SUPFAM" id="SSF51126">
    <property type="entry name" value="Pectin lyase-like"/>
    <property type="match status" value="1"/>
</dbReference>
<dbReference type="InterPro" id="IPR012334">
    <property type="entry name" value="Pectin_lyas_fold"/>
</dbReference>
<name>A0A831PRF1_9BACT</name>
<sequence>MKNYTLLFFLVLLVTGFVFPVFAQNLWSPDHVYYGKGGNLNYTPDEKGNIIPDFSHVGYRYGDVPLPEIKTVLEVYPVDGDDGSVIQSAITSLYNIEPDENGFRGAVLLKAGVYQVSGQLKISANGIVLRGEGDSENGTVIIAEGKNKRDLIKIDNGKSRTVYSSTRVAITEDYIPVGRKFVIVSDPSNFTEGDNIVLYRPGTSAWISDIKMDQITPSEGTVQWSPSGYSFYFERLVTKVSGDTLFFRNPVVMAMETKYGGGYVYKFSFDRLQNIGIENMRLKSAYTSNQDEDHSWNAIAFYSAENCWVRNISSFHFSYSCVNLQSKSRLITVENCHYLEPKSILTGGRRYSFNITGSLHLVKNCSTSEGRHDYVTGARVCGPNVFSNCTATNTYSDIGPHHRWAMGTLFDKIESDGQINVQDRDDSGTGHGWAGANTVFWNCKGSSSICESPWNSAKNYNFGFIGKKERKNRPDGEWVGHNHPGIFPSSLYEAQLDERLNGTTLFSAISNLIQINDTAFLMQFSLPLVPEQITTNFFEVSGTISFEKDNFSVHQNDDYSVVVSSGKFRNLPDLSEIEVTAKELNSLDGKPLTGITTASFILSDKRPVVTGQAKITDNIEGYGEAASNKPGYIYLVKYGINATTVSELDSLINVNLGRKISVFTADTFYTLSTRGLPGGYYQYYAVDENNRVSLPSSTWIIVDELGPVTGLDSNVVSNNFKAILKHGILFVDPGNEAEYTLAIYNITGQLIFSKNHLFGMQTIHLKGNNSVFIIKKASQDRTETLKLTTHLFF</sequence>
<reference evidence="1" key="1">
    <citation type="journal article" date="2020" name="mSystems">
        <title>Genome- and Community-Level Interaction Insights into Carbon Utilization and Element Cycling Functions of Hydrothermarchaeota in Hydrothermal Sediment.</title>
        <authorList>
            <person name="Zhou Z."/>
            <person name="Liu Y."/>
            <person name="Xu W."/>
            <person name="Pan J."/>
            <person name="Luo Z.H."/>
            <person name="Li M."/>
        </authorList>
    </citation>
    <scope>NUCLEOTIDE SEQUENCE [LARGE SCALE GENOMIC DNA]</scope>
    <source>
        <strain evidence="1">SpSt-1217</strain>
    </source>
</reference>
<proteinExistence type="predicted"/>
<comment type="caution">
    <text evidence="1">The sequence shown here is derived from an EMBL/GenBank/DDBJ whole genome shotgun (WGS) entry which is preliminary data.</text>
</comment>
<accession>A0A831PRF1</accession>
<dbReference type="InterPro" id="IPR011050">
    <property type="entry name" value="Pectin_lyase_fold/virulence"/>
</dbReference>
<dbReference type="EMBL" id="DSDK01000778">
    <property type="protein sequence ID" value="HDR52673.1"/>
    <property type="molecule type" value="Genomic_DNA"/>
</dbReference>
<organism evidence="1">
    <name type="scientific">Mariniphaga anaerophila</name>
    <dbReference type="NCBI Taxonomy" id="1484053"/>
    <lineage>
        <taxon>Bacteria</taxon>
        <taxon>Pseudomonadati</taxon>
        <taxon>Bacteroidota</taxon>
        <taxon>Bacteroidia</taxon>
        <taxon>Marinilabiliales</taxon>
        <taxon>Prolixibacteraceae</taxon>
        <taxon>Mariniphaga</taxon>
    </lineage>
</organism>
<dbReference type="AlphaFoldDB" id="A0A831PRF1"/>
<evidence type="ECO:0008006" key="2">
    <source>
        <dbReference type="Google" id="ProtNLM"/>
    </source>
</evidence>
<dbReference type="Proteomes" id="UP000886047">
    <property type="component" value="Unassembled WGS sequence"/>
</dbReference>
<evidence type="ECO:0000313" key="1">
    <source>
        <dbReference type="EMBL" id="HDR52673.1"/>
    </source>
</evidence>